<name>A0ABM0M2R0_SACKO</name>
<dbReference type="InterPro" id="IPR012674">
    <property type="entry name" value="Calycin"/>
</dbReference>
<dbReference type="Gene3D" id="2.40.128.20">
    <property type="match status" value="1"/>
</dbReference>
<protein>
    <submittedName>
        <fullName evidence="2">Fatty acid-binding protein type 3-like</fullName>
    </submittedName>
</protein>
<sequence length="138" mass="15618">MAFAGTWLYDRSENHDAVMEKLGVPEETRVLIRNAKPKLEFSKTADGEGTMKIIGDKKTLVINAKRDEDYDSPTSIVSDKTRRVRTEKISDTKFVTRGTGDQSQVINRVIETREIIDGVLVVSYEVDGVSCKRYFNKV</sequence>
<organism evidence="1 2">
    <name type="scientific">Saccoglossus kowalevskii</name>
    <name type="common">Acorn worm</name>
    <dbReference type="NCBI Taxonomy" id="10224"/>
    <lineage>
        <taxon>Eukaryota</taxon>
        <taxon>Metazoa</taxon>
        <taxon>Hemichordata</taxon>
        <taxon>Enteropneusta</taxon>
        <taxon>Harrimaniidae</taxon>
        <taxon>Saccoglossus</taxon>
    </lineage>
</organism>
<reference evidence="2" key="1">
    <citation type="submission" date="2025-08" db="UniProtKB">
        <authorList>
            <consortium name="RefSeq"/>
        </authorList>
    </citation>
    <scope>IDENTIFICATION</scope>
    <source>
        <tissue evidence="2">Testes</tissue>
    </source>
</reference>
<dbReference type="CDD" id="cd00742">
    <property type="entry name" value="FABP"/>
    <property type="match status" value="1"/>
</dbReference>
<dbReference type="RefSeq" id="XP_006814301.1">
    <property type="nucleotide sequence ID" value="XM_006814238.1"/>
</dbReference>
<dbReference type="Proteomes" id="UP000694865">
    <property type="component" value="Unplaced"/>
</dbReference>
<dbReference type="SUPFAM" id="SSF50814">
    <property type="entry name" value="Lipocalins"/>
    <property type="match status" value="1"/>
</dbReference>
<dbReference type="PRINTS" id="PR00178">
    <property type="entry name" value="FATTYACIDBP"/>
</dbReference>
<keyword evidence="1" id="KW-1185">Reference proteome</keyword>
<dbReference type="InterPro" id="IPR000463">
    <property type="entry name" value="Fatty_acid-bd"/>
</dbReference>
<proteinExistence type="predicted"/>
<dbReference type="GeneID" id="102800468"/>
<evidence type="ECO:0000313" key="2">
    <source>
        <dbReference type="RefSeq" id="XP_006814301.1"/>
    </source>
</evidence>
<gene>
    <name evidence="2" type="primary">LOC102800468</name>
</gene>
<evidence type="ECO:0000313" key="1">
    <source>
        <dbReference type="Proteomes" id="UP000694865"/>
    </source>
</evidence>
<accession>A0ABM0M2R0</accession>